<dbReference type="InterPro" id="IPR053204">
    <property type="entry name" value="Oxopyrrolidines_Biosynth-assoc"/>
</dbReference>
<comment type="caution">
    <text evidence="1">The sequence shown here is derived from an EMBL/GenBank/DDBJ whole genome shotgun (WGS) entry which is preliminary data.</text>
</comment>
<dbReference type="EMBL" id="JXNT01000005">
    <property type="protein sequence ID" value="ODM18996.1"/>
    <property type="molecule type" value="Genomic_DNA"/>
</dbReference>
<dbReference type="PANTHER" id="PTHR38797:SF7">
    <property type="entry name" value="TRANSCRIPTION FACTOR DOMAIN-CONTAINING PROTEIN"/>
    <property type="match status" value="1"/>
</dbReference>
<dbReference type="PANTHER" id="PTHR38797">
    <property type="entry name" value="NUCLEAR PORE COMPLEX PROTEIN NUP85-RELATED"/>
    <property type="match status" value="1"/>
</dbReference>
<organism evidence="1 2">
    <name type="scientific">Aspergillus cristatus</name>
    <name type="common">Chinese Fuzhuan brick tea-fermentation fungus</name>
    <name type="synonym">Eurotium cristatum</name>
    <dbReference type="NCBI Taxonomy" id="573508"/>
    <lineage>
        <taxon>Eukaryota</taxon>
        <taxon>Fungi</taxon>
        <taxon>Dikarya</taxon>
        <taxon>Ascomycota</taxon>
        <taxon>Pezizomycotina</taxon>
        <taxon>Eurotiomycetes</taxon>
        <taxon>Eurotiomycetidae</taxon>
        <taxon>Eurotiales</taxon>
        <taxon>Aspergillaceae</taxon>
        <taxon>Aspergillus</taxon>
        <taxon>Aspergillus subgen. Aspergillus</taxon>
    </lineage>
</organism>
<protein>
    <submittedName>
        <fullName evidence="1">Uncharacterized protein</fullName>
    </submittedName>
</protein>
<dbReference type="OrthoDB" id="5403091at2759"/>
<evidence type="ECO:0000313" key="1">
    <source>
        <dbReference type="EMBL" id="ODM18996.1"/>
    </source>
</evidence>
<gene>
    <name evidence="1" type="ORF">SI65_05613</name>
</gene>
<dbReference type="AlphaFoldDB" id="A0A1E3BF32"/>
<accession>A0A1E3BF32</accession>
<reference evidence="1 2" key="1">
    <citation type="journal article" date="2016" name="BMC Genomics">
        <title>Comparative genomic and transcriptomic analyses of the Fuzhuan brick tea-fermentation fungus Aspergillus cristatus.</title>
        <authorList>
            <person name="Ge Y."/>
            <person name="Wang Y."/>
            <person name="Liu Y."/>
            <person name="Tan Y."/>
            <person name="Ren X."/>
            <person name="Zhang X."/>
            <person name="Hyde K.D."/>
            <person name="Liu Y."/>
            <person name="Liu Z."/>
        </authorList>
    </citation>
    <scope>NUCLEOTIDE SEQUENCE [LARGE SCALE GENOMIC DNA]</scope>
    <source>
        <strain evidence="1 2">GZAAS20.1005</strain>
    </source>
</reference>
<dbReference type="Pfam" id="PF12311">
    <property type="entry name" value="DUF3632"/>
    <property type="match status" value="1"/>
</dbReference>
<proteinExistence type="predicted"/>
<dbReference type="InterPro" id="IPR022085">
    <property type="entry name" value="OpdG"/>
</dbReference>
<evidence type="ECO:0000313" key="2">
    <source>
        <dbReference type="Proteomes" id="UP000094569"/>
    </source>
</evidence>
<dbReference type="VEuPathDB" id="FungiDB:SI65_05613"/>
<sequence length="171" mass="19378">MTGFWISDCAEMGATQRLNLTYFLARLASTGLDHDRLFQFSLLVSRDTFETARPLGSLSDASTDTASIAAFLPSACAWLREAGRKIISLSDASWMDCPDDLENSGPTPLRWMYWLKRLDEIAQVAAQAGEEQLAEDAEWTIDVMLGELEERESTVLSEYERPIEWAEWFIR</sequence>
<dbReference type="Proteomes" id="UP000094569">
    <property type="component" value="Unassembled WGS sequence"/>
</dbReference>
<name>A0A1E3BF32_ASPCR</name>
<keyword evidence="2" id="KW-1185">Reference proteome</keyword>